<evidence type="ECO:0000256" key="2">
    <source>
        <dbReference type="ARBA" id="ARBA00022801"/>
    </source>
</evidence>
<name>A0A0A0B5H0_9CELL</name>
<evidence type="ECO:0000259" key="4">
    <source>
        <dbReference type="SMART" id="SM00797"/>
    </source>
</evidence>
<reference evidence="5 6" key="1">
    <citation type="submission" date="2013-10" db="EMBL/GenBank/DDBJ databases">
        <authorList>
            <person name="Wang G."/>
            <person name="Zhuang W."/>
        </authorList>
    </citation>
    <scope>NUCLEOTIDE SEQUENCE [LARGE SCALE GENOMIC DNA]</scope>
    <source>
        <strain evidence="5 6">DSM 20118</strain>
    </source>
</reference>
<dbReference type="Proteomes" id="UP000029833">
    <property type="component" value="Unassembled WGS sequence"/>
</dbReference>
<gene>
    <name evidence="5" type="ORF">Q760_15495</name>
</gene>
<keyword evidence="2 5" id="KW-0378">Hydrolase</keyword>
<proteinExistence type="predicted"/>
<dbReference type="SMART" id="SM00797">
    <property type="entry name" value="AHS2"/>
    <property type="match status" value="1"/>
</dbReference>
<evidence type="ECO:0000256" key="1">
    <source>
        <dbReference type="ARBA" id="ARBA00022741"/>
    </source>
</evidence>
<dbReference type="InterPro" id="IPR003778">
    <property type="entry name" value="CT_A_B"/>
</dbReference>
<dbReference type="AlphaFoldDB" id="A0A0A0B5H0"/>
<dbReference type="GO" id="GO:0016787">
    <property type="term" value="F:hydrolase activity"/>
    <property type="evidence" value="ECO:0007669"/>
    <property type="project" value="UniProtKB-KW"/>
</dbReference>
<dbReference type="InterPro" id="IPR052708">
    <property type="entry name" value="PxpC"/>
</dbReference>
<dbReference type="InterPro" id="IPR029000">
    <property type="entry name" value="Cyclophilin-like_dom_sf"/>
</dbReference>
<evidence type="ECO:0000256" key="3">
    <source>
        <dbReference type="ARBA" id="ARBA00022840"/>
    </source>
</evidence>
<dbReference type="NCBIfam" id="TIGR00724">
    <property type="entry name" value="urea_amlyse_rel"/>
    <property type="match status" value="1"/>
</dbReference>
<dbReference type="EMBL" id="AXNT01000066">
    <property type="protein sequence ID" value="KGM02095.1"/>
    <property type="molecule type" value="Genomic_DNA"/>
</dbReference>
<dbReference type="STRING" id="1408250.Q760_15495"/>
<keyword evidence="3" id="KW-0067">ATP-binding</keyword>
<dbReference type="PANTHER" id="PTHR43309">
    <property type="entry name" value="5-OXOPROLINASE SUBUNIT C"/>
    <property type="match status" value="1"/>
</dbReference>
<dbReference type="SUPFAM" id="SSF50891">
    <property type="entry name" value="Cyclophilin-like"/>
    <property type="match status" value="1"/>
</dbReference>
<protein>
    <submittedName>
        <fullName evidence="5">Allophanate hydrolase</fullName>
    </submittedName>
</protein>
<accession>A0A0A0B5H0</accession>
<comment type="caution">
    <text evidence="5">The sequence shown here is derived from an EMBL/GenBank/DDBJ whole genome shotgun (WGS) entry which is preliminary data.</text>
</comment>
<dbReference type="RefSeq" id="WP_034630021.1">
    <property type="nucleotide sequence ID" value="NZ_AXNT01000066.1"/>
</dbReference>
<feature type="domain" description="Carboxyltransferase" evidence="4">
    <location>
        <begin position="23"/>
        <end position="289"/>
    </location>
</feature>
<dbReference type="PANTHER" id="PTHR43309:SF3">
    <property type="entry name" value="5-OXOPROLINASE SUBUNIT C"/>
    <property type="match status" value="1"/>
</dbReference>
<keyword evidence="6" id="KW-1185">Reference proteome</keyword>
<organism evidence="5 6">
    <name type="scientific">Cellulomonas cellasea DSM 20118</name>
    <dbReference type="NCBI Taxonomy" id="1408250"/>
    <lineage>
        <taxon>Bacteria</taxon>
        <taxon>Bacillati</taxon>
        <taxon>Actinomycetota</taxon>
        <taxon>Actinomycetes</taxon>
        <taxon>Micrococcales</taxon>
        <taxon>Cellulomonadaceae</taxon>
        <taxon>Cellulomonas</taxon>
    </lineage>
</organism>
<evidence type="ECO:0000313" key="5">
    <source>
        <dbReference type="EMBL" id="KGM02095.1"/>
    </source>
</evidence>
<dbReference type="Pfam" id="PF02626">
    <property type="entry name" value="CT_A_B"/>
    <property type="match status" value="1"/>
</dbReference>
<sequence length="289" mass="29263">MIEVLAPGVLTLVEDAGRPGFAAVGVGRSGTADPAALRLGNRLVGNEPGAAALEVLLGGLEVHALQTTVVALTGAVGPAWVDEAPVDHGAALRLPAGSRLRLGTAEHGLRTYVAVRGGVAVPAVLGSRSADRLSGLGPPPLAAGDVLPVGTGTRGLPELGTAAPHVGPERDVPPVPPVLPVLPGPRLDWFVPDALDVLTRAVYRVTPSSDRIALRLAGPPLPRTPRGELPSEGLVVGAVQVPPDGQPVVFGPDHPVTGGYPVLAVVRTDGLSAAAQLRPGDPVRFTLAR</sequence>
<dbReference type="Gene3D" id="2.40.100.10">
    <property type="entry name" value="Cyclophilin-like"/>
    <property type="match status" value="1"/>
</dbReference>
<dbReference type="GO" id="GO:0005524">
    <property type="term" value="F:ATP binding"/>
    <property type="evidence" value="ECO:0007669"/>
    <property type="project" value="UniProtKB-KW"/>
</dbReference>
<dbReference type="OrthoDB" id="9768696at2"/>
<keyword evidence="1" id="KW-0547">Nucleotide-binding</keyword>
<evidence type="ECO:0000313" key="6">
    <source>
        <dbReference type="Proteomes" id="UP000029833"/>
    </source>
</evidence>